<keyword evidence="9 16" id="KW-0547">Nucleotide-binding</keyword>
<comment type="function">
    <text evidence="16">Catalyzes the phosphorylation of pantothenate (Pan), the first step in CoA biosynthesis.</text>
</comment>
<evidence type="ECO:0000256" key="12">
    <source>
        <dbReference type="ARBA" id="ARBA00022958"/>
    </source>
</evidence>
<dbReference type="Gene3D" id="3.30.420.40">
    <property type="match status" value="2"/>
</dbReference>
<organism evidence="17 18">
    <name type="scientific">Williamsoniiplasma lucivorax</name>
    <dbReference type="NCBI Taxonomy" id="209274"/>
    <lineage>
        <taxon>Bacteria</taxon>
        <taxon>Bacillati</taxon>
        <taxon>Mycoplasmatota</taxon>
        <taxon>Mollicutes</taxon>
        <taxon>Entomoplasmatales</taxon>
        <taxon>Williamsoniiplasma</taxon>
    </lineage>
</organism>
<evidence type="ECO:0000256" key="2">
    <source>
        <dbReference type="ARBA" id="ARBA00001958"/>
    </source>
</evidence>
<evidence type="ECO:0000256" key="11">
    <source>
        <dbReference type="ARBA" id="ARBA00022840"/>
    </source>
</evidence>
<keyword evidence="13 16" id="KW-0173">Coenzyme A biosynthesis</keyword>
<comment type="catalytic activity">
    <reaction evidence="1 16">
        <text>(R)-pantothenate + ATP = (R)-4'-phosphopantothenate + ADP + H(+)</text>
        <dbReference type="Rhea" id="RHEA:16373"/>
        <dbReference type="ChEBI" id="CHEBI:10986"/>
        <dbReference type="ChEBI" id="CHEBI:15378"/>
        <dbReference type="ChEBI" id="CHEBI:29032"/>
        <dbReference type="ChEBI" id="CHEBI:30616"/>
        <dbReference type="ChEBI" id="CHEBI:456216"/>
        <dbReference type="EC" id="2.7.1.33"/>
    </reaction>
</comment>
<evidence type="ECO:0000256" key="15">
    <source>
        <dbReference type="ARBA" id="ARBA00040883"/>
    </source>
</evidence>
<dbReference type="Pfam" id="PF03309">
    <property type="entry name" value="Pan_kinase"/>
    <property type="match status" value="1"/>
</dbReference>
<keyword evidence="12 16" id="KW-0630">Potassium</keyword>
<comment type="subcellular location">
    <subcellularLocation>
        <location evidence="3 16">Cytoplasm</location>
    </subcellularLocation>
</comment>
<feature type="binding site" evidence="16">
    <location>
        <position position="117"/>
    </location>
    <ligand>
        <name>ATP</name>
        <dbReference type="ChEBI" id="CHEBI:30616"/>
    </ligand>
</feature>
<dbReference type="PANTHER" id="PTHR34265:SF1">
    <property type="entry name" value="TYPE III PANTOTHENATE KINASE"/>
    <property type="match status" value="1"/>
</dbReference>
<sequence>MKTLLIDAGNTTIDFRVYDSKDKKIRKKYRCFTYSNDWKDAKWAKEIIYDQILFTSVVPEFTEFIENLNIDALDIKKAEKLDLDKLGVRHITELGSDFIANLHALKKPNAIVISVGTTTTIMKVKDFKFDGSIIAPGIRISLKWLIKSASLLGKGDFKWSEEMVGFDTKTAISIGAINGHFEMIKGLVSQIKISGEYDIIITGGNANLMETGIQKEKWIWNEQLIFDGMVNLL</sequence>
<evidence type="ECO:0000256" key="7">
    <source>
        <dbReference type="ARBA" id="ARBA00022490"/>
    </source>
</evidence>
<keyword evidence="7 16" id="KW-0963">Cytoplasm</keyword>
<dbReference type="SUPFAM" id="SSF53067">
    <property type="entry name" value="Actin-like ATPase domain"/>
    <property type="match status" value="2"/>
</dbReference>
<dbReference type="RefSeq" id="WP_028126405.1">
    <property type="nucleotide sequence ID" value="NZ_PHNE01000002.1"/>
</dbReference>
<reference evidence="17 18" key="1">
    <citation type="submission" date="2017-11" db="EMBL/GenBank/DDBJ databases">
        <title>Genome sequence of Entomoplasma lucivorax PIPN-2 (ATCC 49196).</title>
        <authorList>
            <person name="Lo W.-S."/>
            <person name="Gasparich G.E."/>
            <person name="Kuo C.-H."/>
        </authorList>
    </citation>
    <scope>NUCLEOTIDE SEQUENCE [LARGE SCALE GENOMIC DNA]</scope>
    <source>
        <strain evidence="17 18">PIPN-2</strain>
    </source>
</reference>
<comment type="cofactor">
    <cofactor evidence="16">
        <name>NH4(+)</name>
        <dbReference type="ChEBI" id="CHEBI:28938"/>
    </cofactor>
    <cofactor evidence="16">
        <name>K(+)</name>
        <dbReference type="ChEBI" id="CHEBI:29103"/>
    </cofactor>
    <text evidence="16">A monovalent cation. Ammonium or potassium.</text>
</comment>
<evidence type="ECO:0000256" key="10">
    <source>
        <dbReference type="ARBA" id="ARBA00022777"/>
    </source>
</evidence>
<gene>
    <name evidence="16 17" type="primary">coaX</name>
    <name evidence="17" type="ORF">ELUCI_v1c05210</name>
</gene>
<evidence type="ECO:0000256" key="13">
    <source>
        <dbReference type="ARBA" id="ARBA00022993"/>
    </source>
</evidence>
<dbReference type="AlphaFoldDB" id="A0A2S5RDL1"/>
<evidence type="ECO:0000313" key="18">
    <source>
        <dbReference type="Proteomes" id="UP000237865"/>
    </source>
</evidence>
<evidence type="ECO:0000256" key="8">
    <source>
        <dbReference type="ARBA" id="ARBA00022679"/>
    </source>
</evidence>
<feature type="binding site" evidence="16">
    <location>
        <position position="168"/>
    </location>
    <ligand>
        <name>substrate</name>
    </ligand>
</feature>
<feature type="binding site" evidence="16">
    <location>
        <begin position="7"/>
        <end position="14"/>
    </location>
    <ligand>
        <name>ATP</name>
        <dbReference type="ChEBI" id="CHEBI:30616"/>
    </ligand>
</feature>
<protein>
    <recommendedName>
        <fullName evidence="15 16">Type III pantothenate kinase</fullName>
        <ecNumber evidence="6 16">2.7.1.33</ecNumber>
    </recommendedName>
    <alternativeName>
        <fullName evidence="16">PanK-III</fullName>
    </alternativeName>
    <alternativeName>
        <fullName evidence="16">Pantothenic acid kinase</fullName>
    </alternativeName>
</protein>
<dbReference type="Proteomes" id="UP000237865">
    <property type="component" value="Unassembled WGS sequence"/>
</dbReference>
<feature type="binding site" evidence="16">
    <location>
        <begin position="95"/>
        <end position="98"/>
    </location>
    <ligand>
        <name>substrate</name>
    </ligand>
</feature>
<evidence type="ECO:0000256" key="1">
    <source>
        <dbReference type="ARBA" id="ARBA00001206"/>
    </source>
</evidence>
<dbReference type="EC" id="2.7.1.33" evidence="6 16"/>
<evidence type="ECO:0000256" key="4">
    <source>
        <dbReference type="ARBA" id="ARBA00005225"/>
    </source>
</evidence>
<accession>A0A2S5RDL1</accession>
<feature type="active site" description="Proton acceptor" evidence="16">
    <location>
        <position position="97"/>
    </location>
</feature>
<name>A0A2S5RDL1_9MOLU</name>
<comment type="caution">
    <text evidence="17">The sequence shown here is derived from an EMBL/GenBank/DDBJ whole genome shotgun (WGS) entry which is preliminary data.</text>
</comment>
<keyword evidence="8 16" id="KW-0808">Transferase</keyword>
<comment type="subunit">
    <text evidence="5 16">Homodimer.</text>
</comment>
<dbReference type="STRING" id="1399797.GCA_000518285_00302"/>
<comment type="pathway">
    <text evidence="4 16">Cofactor biosynthesis; coenzyme A biosynthesis; CoA from (R)-pantothenate: step 1/5.</text>
</comment>
<comment type="similarity">
    <text evidence="14 16">Belongs to the type III pantothenate kinase family.</text>
</comment>
<dbReference type="CDD" id="cd24015">
    <property type="entry name" value="ASKHA_NBD_PanK-III"/>
    <property type="match status" value="1"/>
</dbReference>
<evidence type="ECO:0000256" key="9">
    <source>
        <dbReference type="ARBA" id="ARBA00022741"/>
    </source>
</evidence>
<dbReference type="GO" id="GO:0004594">
    <property type="term" value="F:pantothenate kinase activity"/>
    <property type="evidence" value="ECO:0007669"/>
    <property type="project" value="UniProtKB-UniRule"/>
</dbReference>
<evidence type="ECO:0000256" key="16">
    <source>
        <dbReference type="HAMAP-Rule" id="MF_01274"/>
    </source>
</evidence>
<comment type="caution">
    <text evidence="16">Lacks conserved residue(s) required for the propagation of feature annotation.</text>
</comment>
<evidence type="ECO:0000256" key="6">
    <source>
        <dbReference type="ARBA" id="ARBA00012102"/>
    </source>
</evidence>
<proteinExistence type="inferred from homology"/>
<evidence type="ECO:0000256" key="14">
    <source>
        <dbReference type="ARBA" id="ARBA00038036"/>
    </source>
</evidence>
<comment type="cofactor">
    <cofactor evidence="2">
        <name>K(+)</name>
        <dbReference type="ChEBI" id="CHEBI:29103"/>
    </cofactor>
</comment>
<evidence type="ECO:0000256" key="5">
    <source>
        <dbReference type="ARBA" id="ARBA00011738"/>
    </source>
</evidence>
<dbReference type="InterPro" id="IPR043129">
    <property type="entry name" value="ATPase_NBD"/>
</dbReference>
<dbReference type="HAMAP" id="MF_01274">
    <property type="entry name" value="Pantothen_kinase_3"/>
    <property type="match status" value="1"/>
</dbReference>
<dbReference type="InterPro" id="IPR004619">
    <property type="entry name" value="Type_III_PanK"/>
</dbReference>
<dbReference type="GO" id="GO:0005737">
    <property type="term" value="C:cytoplasm"/>
    <property type="evidence" value="ECO:0007669"/>
    <property type="project" value="UniProtKB-SubCell"/>
</dbReference>
<dbReference type="PANTHER" id="PTHR34265">
    <property type="entry name" value="TYPE III PANTOTHENATE KINASE"/>
    <property type="match status" value="1"/>
</dbReference>
<keyword evidence="10 16" id="KW-0418">Kinase</keyword>
<keyword evidence="11 16" id="KW-0067">ATP-binding</keyword>
<dbReference type="NCBIfam" id="TIGR00671">
    <property type="entry name" value="baf"/>
    <property type="match status" value="1"/>
</dbReference>
<dbReference type="GO" id="GO:0005524">
    <property type="term" value="F:ATP binding"/>
    <property type="evidence" value="ECO:0007669"/>
    <property type="project" value="UniProtKB-UniRule"/>
</dbReference>
<keyword evidence="18" id="KW-1185">Reference proteome</keyword>
<dbReference type="EMBL" id="PHNE01000002">
    <property type="protein sequence ID" value="PPE05429.1"/>
    <property type="molecule type" value="Genomic_DNA"/>
</dbReference>
<dbReference type="GO" id="GO:0015937">
    <property type="term" value="P:coenzyme A biosynthetic process"/>
    <property type="evidence" value="ECO:0007669"/>
    <property type="project" value="UniProtKB-UniRule"/>
</dbReference>
<dbReference type="UniPathway" id="UPA00241">
    <property type="reaction ID" value="UER00352"/>
</dbReference>
<evidence type="ECO:0000313" key="17">
    <source>
        <dbReference type="EMBL" id="PPE05429.1"/>
    </source>
</evidence>
<evidence type="ECO:0000256" key="3">
    <source>
        <dbReference type="ARBA" id="ARBA00004496"/>
    </source>
</evidence>